<dbReference type="PANTHER" id="PTHR11645">
    <property type="entry name" value="PYRROLINE-5-CARBOXYLATE REDUCTASE"/>
    <property type="match status" value="1"/>
</dbReference>
<evidence type="ECO:0000256" key="2">
    <source>
        <dbReference type="ARBA" id="ARBA00005525"/>
    </source>
</evidence>
<organism evidence="15 16">
    <name type="scientific">Clostridium algidicarnis DSM 15099</name>
    <dbReference type="NCBI Taxonomy" id="1121295"/>
    <lineage>
        <taxon>Bacteria</taxon>
        <taxon>Bacillati</taxon>
        <taxon>Bacillota</taxon>
        <taxon>Clostridia</taxon>
        <taxon>Eubacteriales</taxon>
        <taxon>Clostridiaceae</taxon>
        <taxon>Clostridium</taxon>
    </lineage>
</organism>
<keyword evidence="5 9" id="KW-0641">Proline biosynthesis</keyword>
<dbReference type="GO" id="GO:0004735">
    <property type="term" value="F:pyrroline-5-carboxylate reductase activity"/>
    <property type="evidence" value="ECO:0007669"/>
    <property type="project" value="UniProtKB-UniRule"/>
</dbReference>
<feature type="binding site" evidence="11">
    <location>
        <begin position="8"/>
        <end position="13"/>
    </location>
    <ligand>
        <name>NADP(+)</name>
        <dbReference type="ChEBI" id="CHEBI:58349"/>
    </ligand>
</feature>
<reference evidence="15 16" key="1">
    <citation type="submission" date="2018-02" db="EMBL/GenBank/DDBJ databases">
        <title>Genomic Encyclopedia of Archaeal and Bacterial Type Strains, Phase II (KMG-II): from individual species to whole genera.</title>
        <authorList>
            <person name="Goeker M."/>
        </authorList>
    </citation>
    <scope>NUCLEOTIDE SEQUENCE [LARGE SCALE GENOMIC DNA]</scope>
    <source>
        <strain evidence="15 16">DSM 15099</strain>
    </source>
</reference>
<evidence type="ECO:0000256" key="8">
    <source>
        <dbReference type="ARBA" id="ARBA00058118"/>
    </source>
</evidence>
<protein>
    <recommendedName>
        <fullName evidence="9 10">Pyrroline-5-carboxylate reductase</fullName>
        <shortName evidence="9">P5C reductase</shortName>
        <shortName evidence="9">P5CR</shortName>
        <ecNumber evidence="9 10">1.5.1.2</ecNumber>
    </recommendedName>
    <alternativeName>
        <fullName evidence="9">PCA reductase</fullName>
    </alternativeName>
</protein>
<evidence type="ECO:0000256" key="1">
    <source>
        <dbReference type="ARBA" id="ARBA00004496"/>
    </source>
</evidence>
<evidence type="ECO:0000259" key="13">
    <source>
        <dbReference type="Pfam" id="PF03807"/>
    </source>
</evidence>
<dbReference type="Proteomes" id="UP000239863">
    <property type="component" value="Unassembled WGS sequence"/>
</dbReference>
<dbReference type="HAMAP" id="MF_01925">
    <property type="entry name" value="P5C_reductase"/>
    <property type="match status" value="1"/>
</dbReference>
<dbReference type="NCBIfam" id="TIGR00112">
    <property type="entry name" value="proC"/>
    <property type="match status" value="1"/>
</dbReference>
<keyword evidence="6 9" id="KW-0521">NADP</keyword>
<dbReference type="EMBL" id="PTIS01000002">
    <property type="protein sequence ID" value="PPK49131.1"/>
    <property type="molecule type" value="Genomic_DNA"/>
</dbReference>
<evidence type="ECO:0000313" key="15">
    <source>
        <dbReference type="EMBL" id="PPK49131.1"/>
    </source>
</evidence>
<evidence type="ECO:0000256" key="3">
    <source>
        <dbReference type="ARBA" id="ARBA00022490"/>
    </source>
</evidence>
<comment type="pathway">
    <text evidence="9 12">Amino-acid biosynthesis; L-proline biosynthesis; L-proline from L-glutamate 5-semialdehyde: step 1/1.</text>
</comment>
<dbReference type="EC" id="1.5.1.2" evidence="9 10"/>
<feature type="domain" description="Pyrroline-5-carboxylate reductase dimerisation" evidence="14">
    <location>
        <begin position="162"/>
        <end position="266"/>
    </location>
</feature>
<comment type="similarity">
    <text evidence="2 9 12">Belongs to the pyrroline-5-carboxylate reductase family.</text>
</comment>
<sequence>MKKTIGFIGCGNMGLAMVGGIIKSNIVSSDSIIVGDLNEKSLKAAKEKYNINITTDNNEVAKISDILILSVKPNLYKVIINQIKDVVKEEVIIVTIAAGKDIKGTEETFGRKLKVIRVMPNTPALVGEGMSAICPNDMVTKEELEYMITIFESFGKAEIVGEKLMDVVTAVSGSAPAYVYMFIEAMADAAVLDGMPRNQAYKFAAQAVYGSAKMVLETGMHPGALKDMVCSPGGTTIEAVATLEEKGLRTAVISAMRNCTKKSIEMSNLK</sequence>
<comment type="function">
    <text evidence="8 9">Catalyzes the reduction of 1-pyrroline-5-carboxylate (PCA) to L-proline.</text>
</comment>
<comment type="caution">
    <text evidence="15">The sequence shown here is derived from an EMBL/GenBank/DDBJ whole genome shotgun (WGS) entry which is preliminary data.</text>
</comment>
<dbReference type="InterPro" id="IPR036291">
    <property type="entry name" value="NAD(P)-bd_dom_sf"/>
</dbReference>
<evidence type="ECO:0000256" key="12">
    <source>
        <dbReference type="RuleBase" id="RU003903"/>
    </source>
</evidence>
<dbReference type="UniPathway" id="UPA00098">
    <property type="reaction ID" value="UER00361"/>
</dbReference>
<dbReference type="InterPro" id="IPR028939">
    <property type="entry name" value="P5C_Rdtase_cat_N"/>
</dbReference>
<feature type="binding site" evidence="11">
    <location>
        <position position="57"/>
    </location>
    <ligand>
        <name>NADPH</name>
        <dbReference type="ChEBI" id="CHEBI:57783"/>
    </ligand>
</feature>
<evidence type="ECO:0000256" key="11">
    <source>
        <dbReference type="PIRSR" id="PIRSR000193-1"/>
    </source>
</evidence>
<dbReference type="InterPro" id="IPR008927">
    <property type="entry name" value="6-PGluconate_DH-like_C_sf"/>
</dbReference>
<evidence type="ECO:0000256" key="6">
    <source>
        <dbReference type="ARBA" id="ARBA00022857"/>
    </source>
</evidence>
<dbReference type="SUPFAM" id="SSF51735">
    <property type="entry name" value="NAD(P)-binding Rossmann-fold domains"/>
    <property type="match status" value="1"/>
</dbReference>
<dbReference type="InterPro" id="IPR053790">
    <property type="entry name" value="P5CR-like_CS"/>
</dbReference>
<evidence type="ECO:0000313" key="16">
    <source>
        <dbReference type="Proteomes" id="UP000239863"/>
    </source>
</evidence>
<dbReference type="GO" id="GO:0055129">
    <property type="term" value="P:L-proline biosynthetic process"/>
    <property type="evidence" value="ECO:0007669"/>
    <property type="project" value="UniProtKB-UniRule"/>
</dbReference>
<proteinExistence type="inferred from homology"/>
<dbReference type="PANTHER" id="PTHR11645:SF0">
    <property type="entry name" value="PYRROLINE-5-CARBOXYLATE REDUCTASE 3"/>
    <property type="match status" value="1"/>
</dbReference>
<dbReference type="AlphaFoldDB" id="A0A2S6G049"/>
<dbReference type="Gene3D" id="3.40.50.720">
    <property type="entry name" value="NAD(P)-binding Rossmann-like Domain"/>
    <property type="match status" value="1"/>
</dbReference>
<gene>
    <name evidence="9" type="primary">proC</name>
    <name evidence="15" type="ORF">BD821_10243</name>
</gene>
<accession>A0A2S6G049</accession>
<dbReference type="Pfam" id="PF03807">
    <property type="entry name" value="F420_oxidored"/>
    <property type="match status" value="1"/>
</dbReference>
<dbReference type="PROSITE" id="PS00521">
    <property type="entry name" value="P5CR"/>
    <property type="match status" value="1"/>
</dbReference>
<comment type="catalytic activity">
    <reaction evidence="9">
        <text>L-proline + NAD(+) = (S)-1-pyrroline-5-carboxylate + NADH + 2 H(+)</text>
        <dbReference type="Rhea" id="RHEA:14105"/>
        <dbReference type="ChEBI" id="CHEBI:15378"/>
        <dbReference type="ChEBI" id="CHEBI:17388"/>
        <dbReference type="ChEBI" id="CHEBI:57540"/>
        <dbReference type="ChEBI" id="CHEBI:57945"/>
        <dbReference type="ChEBI" id="CHEBI:60039"/>
        <dbReference type="EC" id="1.5.1.2"/>
    </reaction>
</comment>
<dbReference type="GO" id="GO:0005737">
    <property type="term" value="C:cytoplasm"/>
    <property type="evidence" value="ECO:0007669"/>
    <property type="project" value="UniProtKB-SubCell"/>
</dbReference>
<dbReference type="STRING" id="37659.GCA_000703125_01638"/>
<evidence type="ECO:0000256" key="10">
    <source>
        <dbReference type="NCBIfam" id="TIGR00112"/>
    </source>
</evidence>
<dbReference type="Gene3D" id="1.10.3730.10">
    <property type="entry name" value="ProC C-terminal domain-like"/>
    <property type="match status" value="1"/>
</dbReference>
<dbReference type="SUPFAM" id="SSF48179">
    <property type="entry name" value="6-phosphogluconate dehydrogenase C-terminal domain-like"/>
    <property type="match status" value="1"/>
</dbReference>
<comment type="catalytic activity">
    <reaction evidence="9 12">
        <text>L-proline + NADP(+) = (S)-1-pyrroline-5-carboxylate + NADPH + 2 H(+)</text>
        <dbReference type="Rhea" id="RHEA:14109"/>
        <dbReference type="ChEBI" id="CHEBI:15378"/>
        <dbReference type="ChEBI" id="CHEBI:17388"/>
        <dbReference type="ChEBI" id="CHEBI:57783"/>
        <dbReference type="ChEBI" id="CHEBI:58349"/>
        <dbReference type="ChEBI" id="CHEBI:60039"/>
        <dbReference type="EC" id="1.5.1.2"/>
    </reaction>
</comment>
<dbReference type="FunFam" id="3.40.50.720:FF:000190">
    <property type="entry name" value="Pyrroline-5-carboxylate reductase"/>
    <property type="match status" value="1"/>
</dbReference>
<keyword evidence="7 9" id="KW-0560">Oxidoreductase</keyword>
<dbReference type="InterPro" id="IPR000304">
    <property type="entry name" value="Pyrroline-COOH_reductase"/>
</dbReference>
<comment type="subcellular location">
    <subcellularLocation>
        <location evidence="1 9">Cytoplasm</location>
    </subcellularLocation>
</comment>
<evidence type="ECO:0000256" key="9">
    <source>
        <dbReference type="HAMAP-Rule" id="MF_01925"/>
    </source>
</evidence>
<dbReference type="Pfam" id="PF14748">
    <property type="entry name" value="P5CR_dimer"/>
    <property type="match status" value="1"/>
</dbReference>
<evidence type="ECO:0000256" key="4">
    <source>
        <dbReference type="ARBA" id="ARBA00022605"/>
    </source>
</evidence>
<keyword evidence="3 9" id="KW-0963">Cytoplasm</keyword>
<keyword evidence="4 9" id="KW-0028">Amino-acid biosynthesis</keyword>
<dbReference type="InterPro" id="IPR029036">
    <property type="entry name" value="P5CR_dimer"/>
</dbReference>
<evidence type="ECO:0000256" key="5">
    <source>
        <dbReference type="ARBA" id="ARBA00022650"/>
    </source>
</evidence>
<evidence type="ECO:0000259" key="14">
    <source>
        <dbReference type="Pfam" id="PF14748"/>
    </source>
</evidence>
<evidence type="ECO:0000256" key="7">
    <source>
        <dbReference type="ARBA" id="ARBA00023002"/>
    </source>
</evidence>
<dbReference type="PIRSF" id="PIRSF000193">
    <property type="entry name" value="Pyrrol-5-carb_rd"/>
    <property type="match status" value="1"/>
</dbReference>
<dbReference type="OrthoDB" id="9805754at2"/>
<name>A0A2S6G049_9CLOT</name>
<feature type="domain" description="Pyrroline-5-carboxylate reductase catalytic N-terminal" evidence="13">
    <location>
        <begin position="4"/>
        <end position="98"/>
    </location>
</feature>
<dbReference type="RefSeq" id="WP_104409159.1">
    <property type="nucleotide sequence ID" value="NZ_PTIS01000002.1"/>
</dbReference>
<dbReference type="FunFam" id="1.10.3730.10:FF:000001">
    <property type="entry name" value="Pyrroline-5-carboxylate reductase"/>
    <property type="match status" value="1"/>
</dbReference>